<accession>A0AAN8S9N5</accession>
<evidence type="ECO:0000313" key="2">
    <source>
        <dbReference type="EMBL" id="KAK6632758.1"/>
    </source>
</evidence>
<protein>
    <submittedName>
        <fullName evidence="2">Uncharacterized protein</fullName>
    </submittedName>
</protein>
<feature type="region of interest" description="Disordered" evidence="1">
    <location>
        <begin position="55"/>
        <end position="103"/>
    </location>
</feature>
<dbReference type="AlphaFoldDB" id="A0AAN8S9N5"/>
<organism evidence="2 3">
    <name type="scientific">Polyplax serrata</name>
    <name type="common">Common mouse louse</name>
    <dbReference type="NCBI Taxonomy" id="468196"/>
    <lineage>
        <taxon>Eukaryota</taxon>
        <taxon>Metazoa</taxon>
        <taxon>Ecdysozoa</taxon>
        <taxon>Arthropoda</taxon>
        <taxon>Hexapoda</taxon>
        <taxon>Insecta</taxon>
        <taxon>Pterygota</taxon>
        <taxon>Neoptera</taxon>
        <taxon>Paraneoptera</taxon>
        <taxon>Psocodea</taxon>
        <taxon>Troctomorpha</taxon>
        <taxon>Phthiraptera</taxon>
        <taxon>Anoplura</taxon>
        <taxon>Polyplacidae</taxon>
        <taxon>Polyplax</taxon>
    </lineage>
</organism>
<dbReference type="Proteomes" id="UP001372834">
    <property type="component" value="Unassembled WGS sequence"/>
</dbReference>
<dbReference type="EMBL" id="JAWJWE010000007">
    <property type="protein sequence ID" value="KAK6632758.1"/>
    <property type="molecule type" value="Genomic_DNA"/>
</dbReference>
<evidence type="ECO:0000313" key="3">
    <source>
        <dbReference type="Proteomes" id="UP001372834"/>
    </source>
</evidence>
<sequence length="103" mass="11238">MLSVGNDSAAARTYAMALQRQKPRKCQLSGLWRTKRTVVSSEGERELAINANLRESSSLQSSSSEGTEFLWRGGQPRLLSQDGGYGNAKLGKTQGYKGSNKEI</sequence>
<gene>
    <name evidence="2" type="ORF">RUM43_013528</name>
</gene>
<proteinExistence type="predicted"/>
<name>A0AAN8S9N5_POLSC</name>
<evidence type="ECO:0000256" key="1">
    <source>
        <dbReference type="SAM" id="MobiDB-lite"/>
    </source>
</evidence>
<comment type="caution">
    <text evidence="2">The sequence shown here is derived from an EMBL/GenBank/DDBJ whole genome shotgun (WGS) entry which is preliminary data.</text>
</comment>
<reference evidence="2 3" key="1">
    <citation type="submission" date="2023-10" db="EMBL/GenBank/DDBJ databases">
        <title>Genomes of two closely related lineages of the louse Polyplax serrata with different host specificities.</title>
        <authorList>
            <person name="Martinu J."/>
            <person name="Tarabai H."/>
            <person name="Stefka J."/>
            <person name="Hypsa V."/>
        </authorList>
    </citation>
    <scope>NUCLEOTIDE SEQUENCE [LARGE SCALE GENOMIC DNA]</scope>
    <source>
        <strain evidence="2">HR10_N</strain>
    </source>
</reference>